<evidence type="ECO:0000313" key="2">
    <source>
        <dbReference type="EMBL" id="KAK2822201.1"/>
    </source>
</evidence>
<feature type="region of interest" description="Disordered" evidence="1">
    <location>
        <begin position="1"/>
        <end position="71"/>
    </location>
</feature>
<accession>A0AA88IZD1</accession>
<feature type="compositionally biased region" description="Acidic residues" evidence="1">
    <location>
        <begin position="17"/>
        <end position="28"/>
    </location>
</feature>
<dbReference type="AlphaFoldDB" id="A0AA88IZD1"/>
<evidence type="ECO:0000256" key="1">
    <source>
        <dbReference type="SAM" id="MobiDB-lite"/>
    </source>
</evidence>
<gene>
    <name evidence="2" type="ORF">Q5P01_022266</name>
</gene>
<dbReference type="Proteomes" id="UP001187415">
    <property type="component" value="Unassembled WGS sequence"/>
</dbReference>
<feature type="compositionally biased region" description="Basic and acidic residues" evidence="1">
    <location>
        <begin position="1"/>
        <end position="16"/>
    </location>
</feature>
<feature type="compositionally biased region" description="Gly residues" evidence="1">
    <location>
        <begin position="58"/>
        <end position="69"/>
    </location>
</feature>
<proteinExistence type="predicted"/>
<feature type="region of interest" description="Disordered" evidence="1">
    <location>
        <begin position="95"/>
        <end position="119"/>
    </location>
</feature>
<feature type="compositionally biased region" description="Basic and acidic residues" evidence="1">
    <location>
        <begin position="45"/>
        <end position="57"/>
    </location>
</feature>
<dbReference type="EMBL" id="JAUPFM010000018">
    <property type="protein sequence ID" value="KAK2822201.1"/>
    <property type="molecule type" value="Genomic_DNA"/>
</dbReference>
<name>A0AA88IZD1_CHASR</name>
<evidence type="ECO:0000313" key="3">
    <source>
        <dbReference type="Proteomes" id="UP001187415"/>
    </source>
</evidence>
<keyword evidence="3" id="KW-1185">Reference proteome</keyword>
<protein>
    <submittedName>
        <fullName evidence="2">Uncharacterized protein</fullName>
    </submittedName>
</protein>
<reference evidence="2" key="1">
    <citation type="submission" date="2023-07" db="EMBL/GenBank/DDBJ databases">
        <title>Chromosome-level Genome Assembly of Striped Snakehead (Channa striata).</title>
        <authorList>
            <person name="Liu H."/>
        </authorList>
    </citation>
    <scope>NUCLEOTIDE SEQUENCE</scope>
    <source>
        <strain evidence="2">Gz</strain>
        <tissue evidence="2">Muscle</tissue>
    </source>
</reference>
<sequence>MSFEEQRTPRSWRNGEETWEGEEEEQLRDEENGKMDEGVGGCSSEEERRKRERRGEGQVEGGGGEGGYAWGVPMRSSAAAASPQSFPLRGLRIVTRQPGEGGEGSAVDGTAFLPFACPD</sequence>
<comment type="caution">
    <text evidence="2">The sequence shown here is derived from an EMBL/GenBank/DDBJ whole genome shotgun (WGS) entry which is preliminary data.</text>
</comment>
<organism evidence="2 3">
    <name type="scientific">Channa striata</name>
    <name type="common">Snakehead murrel</name>
    <name type="synonym">Ophicephalus striatus</name>
    <dbReference type="NCBI Taxonomy" id="64152"/>
    <lineage>
        <taxon>Eukaryota</taxon>
        <taxon>Metazoa</taxon>
        <taxon>Chordata</taxon>
        <taxon>Craniata</taxon>
        <taxon>Vertebrata</taxon>
        <taxon>Euteleostomi</taxon>
        <taxon>Actinopterygii</taxon>
        <taxon>Neopterygii</taxon>
        <taxon>Teleostei</taxon>
        <taxon>Neoteleostei</taxon>
        <taxon>Acanthomorphata</taxon>
        <taxon>Anabantaria</taxon>
        <taxon>Anabantiformes</taxon>
        <taxon>Channoidei</taxon>
        <taxon>Channidae</taxon>
        <taxon>Channa</taxon>
    </lineage>
</organism>